<evidence type="ECO:0000256" key="4">
    <source>
        <dbReference type="ARBA" id="ARBA00022989"/>
    </source>
</evidence>
<feature type="region of interest" description="Disordered" evidence="7">
    <location>
        <begin position="87"/>
        <end position="132"/>
    </location>
</feature>
<evidence type="ECO:0000256" key="5">
    <source>
        <dbReference type="ARBA" id="ARBA00023136"/>
    </source>
</evidence>
<evidence type="ECO:0000256" key="7">
    <source>
        <dbReference type="SAM" id="MobiDB-lite"/>
    </source>
</evidence>
<feature type="transmembrane region" description="Helical" evidence="8">
    <location>
        <begin position="350"/>
        <end position="372"/>
    </location>
</feature>
<accession>A0A139AHX5</accession>
<feature type="binding site" evidence="6">
    <location>
        <position position="423"/>
    </location>
    <ligand>
        <name>Zn(2+)</name>
        <dbReference type="ChEBI" id="CHEBI:29105"/>
    </ligand>
</feature>
<reference evidence="9 10" key="1">
    <citation type="journal article" date="2015" name="Genome Biol. Evol.">
        <title>Phylogenomic analyses indicate that early fungi evolved digesting cell walls of algal ancestors of land plants.</title>
        <authorList>
            <person name="Chang Y."/>
            <person name="Wang S."/>
            <person name="Sekimoto S."/>
            <person name="Aerts A.L."/>
            <person name="Choi C."/>
            <person name="Clum A."/>
            <person name="LaButti K.M."/>
            <person name="Lindquist E.A."/>
            <person name="Yee Ngan C."/>
            <person name="Ohm R.A."/>
            <person name="Salamov A.A."/>
            <person name="Grigoriev I.V."/>
            <person name="Spatafora J.W."/>
            <person name="Berbee M.L."/>
        </authorList>
    </citation>
    <scope>NUCLEOTIDE SEQUENCE [LARGE SCALE GENOMIC DNA]</scope>
    <source>
        <strain evidence="9 10">JEL478</strain>
    </source>
</reference>
<dbReference type="PANTHER" id="PTHR20855">
    <property type="entry name" value="ADIPOR/PROGESTIN RECEPTOR-RELATED"/>
    <property type="match status" value="1"/>
</dbReference>
<feature type="compositionally biased region" description="Polar residues" evidence="7">
    <location>
        <begin position="1"/>
        <end position="17"/>
    </location>
</feature>
<organism evidence="9 10">
    <name type="scientific">Gonapodya prolifera (strain JEL478)</name>
    <name type="common">Monoblepharis prolifera</name>
    <dbReference type="NCBI Taxonomy" id="1344416"/>
    <lineage>
        <taxon>Eukaryota</taxon>
        <taxon>Fungi</taxon>
        <taxon>Fungi incertae sedis</taxon>
        <taxon>Chytridiomycota</taxon>
        <taxon>Chytridiomycota incertae sedis</taxon>
        <taxon>Monoblepharidomycetes</taxon>
        <taxon>Monoblepharidales</taxon>
        <taxon>Gonapodyaceae</taxon>
        <taxon>Gonapodya</taxon>
    </lineage>
</organism>
<name>A0A139AHX5_GONPJ</name>
<keyword evidence="3 8" id="KW-0812">Transmembrane</keyword>
<sequence>MTGTRKLNAVLQASQQQRDPRGLRRAGTWAPTTADQAERQAVAGVVPRRAVTAIGAGSIPVAPLKRTGTAGGAGGEERRVLFPPVARFHRTFTGPRNDEDKKIQSSESDSSAAATLVNTDPASDSSVDVSDEKVVEPGTWETGLHEGHESCECRSCTRGFWGSLWDVLASSFSKSRQDDGFQLYVGDDVPEWLQEPFIVSGYRVYTSWEQNWRSMFRWHNETMNIHTHFIPAIAAIIAIIYIACNMHPQASAADKFALAAYVAGAGYCFMASTMFHTHLPQSPVVFCQFCGVDTTGIAVLVAASSLSVTYYLHVCNSHNLIIYSSLILFFCSLAILGPRFKFWSSPGVRVFRTGGLAAVLAVCCAPLVHLLIEMGFGGVYESGPWFKWQIATVAFLMGGMVVFLTRFPECFSPGTFDYIGGSHSIWHILIVFCCFCQARTVYELFLWRLEQYPCNP</sequence>
<evidence type="ECO:0000256" key="6">
    <source>
        <dbReference type="PIRSR" id="PIRSR604254-1"/>
    </source>
</evidence>
<dbReference type="Proteomes" id="UP000070544">
    <property type="component" value="Unassembled WGS sequence"/>
</dbReference>
<keyword evidence="10" id="KW-1185">Reference proteome</keyword>
<dbReference type="EMBL" id="KQ965752">
    <property type="protein sequence ID" value="KXS16432.1"/>
    <property type="molecule type" value="Genomic_DNA"/>
</dbReference>
<gene>
    <name evidence="9" type="ORF">M427DRAFT_69030</name>
</gene>
<keyword evidence="6" id="KW-0479">Metal-binding</keyword>
<feature type="region of interest" description="Disordered" evidence="7">
    <location>
        <begin position="1"/>
        <end position="35"/>
    </location>
</feature>
<dbReference type="GO" id="GO:0006882">
    <property type="term" value="P:intracellular zinc ion homeostasis"/>
    <property type="evidence" value="ECO:0007669"/>
    <property type="project" value="TreeGrafter"/>
</dbReference>
<evidence type="ECO:0000313" key="9">
    <source>
        <dbReference type="EMBL" id="KXS16432.1"/>
    </source>
</evidence>
<keyword evidence="5 8" id="KW-0472">Membrane</keyword>
<dbReference type="AlphaFoldDB" id="A0A139AHX5"/>
<keyword evidence="6" id="KW-0862">Zinc</keyword>
<dbReference type="PANTHER" id="PTHR20855:SF52">
    <property type="entry name" value="ADIPONECTIN RECEPTOR PROTEIN"/>
    <property type="match status" value="1"/>
</dbReference>
<dbReference type="GO" id="GO:0038023">
    <property type="term" value="F:signaling receptor activity"/>
    <property type="evidence" value="ECO:0007669"/>
    <property type="project" value="TreeGrafter"/>
</dbReference>
<feature type="compositionally biased region" description="Polar residues" evidence="7">
    <location>
        <begin position="105"/>
        <end position="118"/>
    </location>
</feature>
<feature type="transmembrane region" description="Helical" evidence="8">
    <location>
        <begin position="320"/>
        <end position="338"/>
    </location>
</feature>
<dbReference type="GO" id="GO:0016020">
    <property type="term" value="C:membrane"/>
    <property type="evidence" value="ECO:0007669"/>
    <property type="project" value="UniProtKB-SubCell"/>
</dbReference>
<feature type="binding site" evidence="6">
    <location>
        <position position="427"/>
    </location>
    <ligand>
        <name>Zn(2+)</name>
        <dbReference type="ChEBI" id="CHEBI:29105"/>
    </ligand>
</feature>
<feature type="transmembrane region" description="Helical" evidence="8">
    <location>
        <begin position="225"/>
        <end position="244"/>
    </location>
</feature>
<feature type="transmembrane region" description="Helical" evidence="8">
    <location>
        <begin position="295"/>
        <end position="313"/>
    </location>
</feature>
<protein>
    <submittedName>
        <fullName evidence="9">HlyIII-domain-containing protein</fullName>
    </submittedName>
</protein>
<evidence type="ECO:0000256" key="3">
    <source>
        <dbReference type="ARBA" id="ARBA00022692"/>
    </source>
</evidence>
<feature type="transmembrane region" description="Helical" evidence="8">
    <location>
        <begin position="384"/>
        <end position="404"/>
    </location>
</feature>
<evidence type="ECO:0000313" key="10">
    <source>
        <dbReference type="Proteomes" id="UP000070544"/>
    </source>
</evidence>
<dbReference type="InterPro" id="IPR004254">
    <property type="entry name" value="AdipoR/HlyIII-related"/>
</dbReference>
<feature type="binding site" evidence="6">
    <location>
        <position position="276"/>
    </location>
    <ligand>
        <name>Zn(2+)</name>
        <dbReference type="ChEBI" id="CHEBI:29105"/>
    </ligand>
</feature>
<comment type="similarity">
    <text evidence="2">Belongs to the ADIPOR family.</text>
</comment>
<dbReference type="STRING" id="1344416.A0A139AHX5"/>
<keyword evidence="4 8" id="KW-1133">Transmembrane helix</keyword>
<feature type="transmembrane region" description="Helical" evidence="8">
    <location>
        <begin position="256"/>
        <end position="275"/>
    </location>
</feature>
<evidence type="ECO:0000256" key="8">
    <source>
        <dbReference type="SAM" id="Phobius"/>
    </source>
</evidence>
<dbReference type="GO" id="GO:0046872">
    <property type="term" value="F:metal ion binding"/>
    <property type="evidence" value="ECO:0007669"/>
    <property type="project" value="UniProtKB-KW"/>
</dbReference>
<evidence type="ECO:0000256" key="1">
    <source>
        <dbReference type="ARBA" id="ARBA00004141"/>
    </source>
</evidence>
<evidence type="ECO:0000256" key="2">
    <source>
        <dbReference type="ARBA" id="ARBA00007018"/>
    </source>
</evidence>
<dbReference type="Pfam" id="PF03006">
    <property type="entry name" value="HlyIII"/>
    <property type="match status" value="1"/>
</dbReference>
<comment type="subcellular location">
    <subcellularLocation>
        <location evidence="1">Membrane</location>
        <topology evidence="1">Multi-pass membrane protein</topology>
    </subcellularLocation>
</comment>
<dbReference type="OrthoDB" id="5585746at2759"/>
<feature type="transmembrane region" description="Helical" evidence="8">
    <location>
        <begin position="424"/>
        <end position="442"/>
    </location>
</feature>
<proteinExistence type="inferred from homology"/>